<dbReference type="InterPro" id="IPR028098">
    <property type="entry name" value="Glyco_trans_4-like_N"/>
</dbReference>
<evidence type="ECO:0000256" key="1">
    <source>
        <dbReference type="ARBA" id="ARBA00022676"/>
    </source>
</evidence>
<evidence type="ECO:0000259" key="4">
    <source>
        <dbReference type="Pfam" id="PF00534"/>
    </source>
</evidence>
<dbReference type="SUPFAM" id="SSF53756">
    <property type="entry name" value="UDP-Glycosyltransferase/glycogen phosphorylase"/>
    <property type="match status" value="1"/>
</dbReference>
<keyword evidence="1" id="KW-0328">Glycosyltransferase</keyword>
<protein>
    <submittedName>
        <fullName evidence="7">Uncharacterized protein</fullName>
    </submittedName>
</protein>
<organism evidence="7 8">
    <name type="scientific">Rhodotorula taiwanensis</name>
    <dbReference type="NCBI Taxonomy" id="741276"/>
    <lineage>
        <taxon>Eukaryota</taxon>
        <taxon>Fungi</taxon>
        <taxon>Dikarya</taxon>
        <taxon>Basidiomycota</taxon>
        <taxon>Pucciniomycotina</taxon>
        <taxon>Microbotryomycetes</taxon>
        <taxon>Sporidiobolales</taxon>
        <taxon>Sporidiobolaceae</taxon>
        <taxon>Rhodotorula</taxon>
    </lineage>
</organism>
<dbReference type="InterPro" id="IPR001173">
    <property type="entry name" value="Glyco_trans_2-like"/>
</dbReference>
<dbReference type="Pfam" id="PF00534">
    <property type="entry name" value="Glycos_transf_1"/>
    <property type="match status" value="1"/>
</dbReference>
<evidence type="ECO:0000259" key="6">
    <source>
        <dbReference type="Pfam" id="PF13439"/>
    </source>
</evidence>
<dbReference type="Gene3D" id="3.40.50.2000">
    <property type="entry name" value="Glycogen Phosphorylase B"/>
    <property type="match status" value="2"/>
</dbReference>
<dbReference type="OrthoDB" id="3784at2759"/>
<feature type="region of interest" description="Disordered" evidence="2">
    <location>
        <begin position="1"/>
        <end position="40"/>
    </location>
</feature>
<evidence type="ECO:0000313" key="7">
    <source>
        <dbReference type="EMBL" id="POY72683.1"/>
    </source>
</evidence>
<keyword evidence="1" id="KW-0808">Transferase</keyword>
<evidence type="ECO:0000256" key="2">
    <source>
        <dbReference type="SAM" id="MobiDB-lite"/>
    </source>
</evidence>
<feature type="domain" description="Glycosyltransferase subfamily 4-like N-terminal" evidence="6">
    <location>
        <begin position="444"/>
        <end position="615"/>
    </location>
</feature>
<dbReference type="Gene3D" id="3.90.550.10">
    <property type="entry name" value="Spore Coat Polysaccharide Biosynthesis Protein SpsA, Chain A"/>
    <property type="match status" value="1"/>
</dbReference>
<evidence type="ECO:0000313" key="8">
    <source>
        <dbReference type="Proteomes" id="UP000237144"/>
    </source>
</evidence>
<sequence length="872" mass="98320">MVLRSSSWQQDDRANRSRSPVQYSPKVSYKDHAGRNSGPRRRRRLPVAFLLAATVCFLAVWRYIGGFPSDKTLSGRPYAPISAQTSSWRDAFAFKSSARRKRGDLAVATRLQTSKHPFRLPEELLPVHHEAKRMLYHNGPLARTRPPPNQFLRDPHADLSQPVVGIITATNNPRPVMRETAASLFAQSLQNFVWVIVNDHSTEAASAAILADLGKDPRVHVITNADRQGLAEGRNIGFEWLFAHFDPAPRFLVSLDDDDLFEFTALEKACWTLESNPTWDLAGFRYIKWGAANETVMTGLHSHDANFKVGNFVPNAAVYTSRAVQSSGCRYNEKEFHRGGEDWDFWMCLAEHGHWGGSVLEPLYWYRMNPTSFRASRWGKTFENGFESLKSHVQRRHPSLADKFPSKVPLRSVQLEPVTWTPPFEQAIAHTDKQIMFVAAWLYVGGADIGLMHMVELYARAGYRVTVVCTLNKVPEGIELRPWIMQYTHDVHILPSIVRAHDMPRYLVNLIRTRGIHEVIFSNSQLVYEMLPALVEQVPHIKWIDSFKTDTQKSQYLHNEAYDGWKSGGYPRYSIMTQRFLARTITCSNYLKDWLLERGHLNADRIGVVKLGIEASHFAPATPSHRNAMKESVLGVEPNTIVITFVGRLDPQKRPLLVPKIADELLRRIPDADFIIVMLGDGDHLRKLKASVASLELEEIVRVEGMQQDPSEYYAASDIFFLPSVSEGISIAVAEAMAMGLPIVTARAGALPEQLGVLPTKTRTAPNELGGILVSHTLDDEKDAILYAEALEKLMLDPKLRSRLGHNARKLVKDSFDWRTTLSGLFQETEIAENLPGHGATLPGYPHPAAELAIQTLLFEMSRETDQIGYYP</sequence>
<keyword evidence="8" id="KW-1185">Reference proteome</keyword>
<dbReference type="AlphaFoldDB" id="A0A2S5B7C6"/>
<feature type="domain" description="Glycosyl transferase family 1" evidence="4">
    <location>
        <begin position="636"/>
        <end position="810"/>
    </location>
</feature>
<accession>A0A2S5B7C6</accession>
<keyword evidence="3" id="KW-0812">Transmembrane</keyword>
<dbReference type="CDD" id="cd00761">
    <property type="entry name" value="Glyco_tranf_GTA_type"/>
    <property type="match status" value="1"/>
</dbReference>
<dbReference type="EMBL" id="PJQD01000048">
    <property type="protein sequence ID" value="POY72683.1"/>
    <property type="molecule type" value="Genomic_DNA"/>
</dbReference>
<evidence type="ECO:0000256" key="3">
    <source>
        <dbReference type="SAM" id="Phobius"/>
    </source>
</evidence>
<keyword evidence="3" id="KW-0472">Membrane</keyword>
<gene>
    <name evidence="7" type="ORF">BMF94_4512</name>
</gene>
<dbReference type="SUPFAM" id="SSF53448">
    <property type="entry name" value="Nucleotide-diphospho-sugar transferases"/>
    <property type="match status" value="1"/>
</dbReference>
<feature type="domain" description="Glycosyltransferase 2-like" evidence="5">
    <location>
        <begin position="166"/>
        <end position="330"/>
    </location>
</feature>
<feature type="transmembrane region" description="Helical" evidence="3">
    <location>
        <begin position="45"/>
        <end position="64"/>
    </location>
</feature>
<proteinExistence type="predicted"/>
<dbReference type="InterPro" id="IPR001296">
    <property type="entry name" value="Glyco_trans_1"/>
</dbReference>
<dbReference type="CDD" id="cd03801">
    <property type="entry name" value="GT4_PimA-like"/>
    <property type="match status" value="1"/>
</dbReference>
<dbReference type="Proteomes" id="UP000237144">
    <property type="component" value="Unassembled WGS sequence"/>
</dbReference>
<dbReference type="GO" id="GO:0016757">
    <property type="term" value="F:glycosyltransferase activity"/>
    <property type="evidence" value="ECO:0007669"/>
    <property type="project" value="UniProtKB-KW"/>
</dbReference>
<dbReference type="InterPro" id="IPR050194">
    <property type="entry name" value="Glycosyltransferase_grp1"/>
</dbReference>
<comment type="caution">
    <text evidence="7">The sequence shown here is derived from an EMBL/GenBank/DDBJ whole genome shotgun (WGS) entry which is preliminary data.</text>
</comment>
<dbReference type="InterPro" id="IPR029044">
    <property type="entry name" value="Nucleotide-diphossugar_trans"/>
</dbReference>
<dbReference type="STRING" id="741276.A0A2S5B7C6"/>
<dbReference type="PANTHER" id="PTHR45947">
    <property type="entry name" value="SULFOQUINOVOSYL TRANSFERASE SQD2"/>
    <property type="match status" value="1"/>
</dbReference>
<name>A0A2S5B7C6_9BASI</name>
<dbReference type="Pfam" id="PF00535">
    <property type="entry name" value="Glycos_transf_2"/>
    <property type="match status" value="1"/>
</dbReference>
<dbReference type="Pfam" id="PF13439">
    <property type="entry name" value="Glyco_transf_4"/>
    <property type="match status" value="1"/>
</dbReference>
<evidence type="ECO:0000259" key="5">
    <source>
        <dbReference type="Pfam" id="PF00535"/>
    </source>
</evidence>
<reference evidence="7 8" key="1">
    <citation type="journal article" date="2018" name="Front. Microbiol.">
        <title>Prospects for Fungal Bioremediation of Acidic Radioactive Waste Sites: Characterization and Genome Sequence of Rhodotorula taiwanensis MD1149.</title>
        <authorList>
            <person name="Tkavc R."/>
            <person name="Matrosova V.Y."/>
            <person name="Grichenko O.E."/>
            <person name="Gostincar C."/>
            <person name="Volpe R.P."/>
            <person name="Klimenkova P."/>
            <person name="Gaidamakova E.K."/>
            <person name="Zhou C.E."/>
            <person name="Stewart B.J."/>
            <person name="Lyman M.G."/>
            <person name="Malfatti S.A."/>
            <person name="Rubinfeld B."/>
            <person name="Courtot M."/>
            <person name="Singh J."/>
            <person name="Dalgard C.L."/>
            <person name="Hamilton T."/>
            <person name="Frey K.G."/>
            <person name="Gunde-Cimerman N."/>
            <person name="Dugan L."/>
            <person name="Daly M.J."/>
        </authorList>
    </citation>
    <scope>NUCLEOTIDE SEQUENCE [LARGE SCALE GENOMIC DNA]</scope>
    <source>
        <strain evidence="7 8">MD1149</strain>
    </source>
</reference>
<dbReference type="PANTHER" id="PTHR45947:SF3">
    <property type="entry name" value="SULFOQUINOVOSYL TRANSFERASE SQD2"/>
    <property type="match status" value="1"/>
</dbReference>
<keyword evidence="3" id="KW-1133">Transmembrane helix</keyword>